<sequence length="186" mass="20880">NVVRINEDPKAKLIRQLRTEIERLRTEQGGAMNEEALAASMAEIARLKYEMEELSRSLQERLRQAEAKKAEELKLMERAGITFKVDNTLPNLVNLNEDPQLSEMLLYVIKEGETRVGRCIDDSRHDIKLTGALIADNHCTITNSKGVVEITPIGDAPTYVNGDLVSQAVVLQHGDRVILGGDHYFR</sequence>
<protein>
    <recommendedName>
        <fullName evidence="9">FHA domain-containing protein</fullName>
    </recommendedName>
</protein>
<evidence type="ECO:0000256" key="1">
    <source>
        <dbReference type="ARBA" id="ARBA00004245"/>
    </source>
</evidence>
<evidence type="ECO:0000256" key="2">
    <source>
        <dbReference type="ARBA" id="ARBA00022490"/>
    </source>
</evidence>
<dbReference type="Pfam" id="PF00498">
    <property type="entry name" value="FHA"/>
    <property type="match status" value="1"/>
</dbReference>
<evidence type="ECO:0000313" key="10">
    <source>
        <dbReference type="EMBL" id="CAL1526507.1"/>
    </source>
</evidence>
<comment type="caution">
    <text evidence="10">The sequence shown here is derived from an EMBL/GenBank/DDBJ whole genome shotgun (WGS) entry which is preliminary data.</text>
</comment>
<dbReference type="PANTHER" id="PTHR47117:SF5">
    <property type="entry name" value="KINESIN-LIKE PROTEIN KIF14"/>
    <property type="match status" value="1"/>
</dbReference>
<keyword evidence="5" id="KW-0067">ATP-binding</keyword>
<gene>
    <name evidence="10" type="ORF">GSLYS_00000684001</name>
</gene>
<evidence type="ECO:0000259" key="9">
    <source>
        <dbReference type="PROSITE" id="PS50006"/>
    </source>
</evidence>
<evidence type="ECO:0000313" key="11">
    <source>
        <dbReference type="Proteomes" id="UP001497497"/>
    </source>
</evidence>
<dbReference type="AlphaFoldDB" id="A0AAV2H139"/>
<dbReference type="GO" id="GO:0005524">
    <property type="term" value="F:ATP binding"/>
    <property type="evidence" value="ECO:0007669"/>
    <property type="project" value="UniProtKB-KW"/>
</dbReference>
<comment type="subcellular location">
    <subcellularLocation>
        <location evidence="1">Cytoplasm</location>
        <location evidence="1">Cytoskeleton</location>
    </subcellularLocation>
</comment>
<keyword evidence="2" id="KW-0963">Cytoplasm</keyword>
<evidence type="ECO:0000256" key="4">
    <source>
        <dbReference type="ARBA" id="ARBA00022741"/>
    </source>
</evidence>
<dbReference type="SUPFAM" id="SSF49879">
    <property type="entry name" value="SMAD/FHA domain"/>
    <property type="match status" value="1"/>
</dbReference>
<keyword evidence="4" id="KW-0547">Nucleotide-binding</keyword>
<proteinExistence type="predicted"/>
<name>A0AAV2H139_LYMST</name>
<keyword evidence="3" id="KW-0493">Microtubule</keyword>
<dbReference type="CDD" id="cd22707">
    <property type="entry name" value="FHA_KIF14"/>
    <property type="match status" value="1"/>
</dbReference>
<evidence type="ECO:0000256" key="7">
    <source>
        <dbReference type="ARBA" id="ARBA00023212"/>
    </source>
</evidence>
<reference evidence="10 11" key="1">
    <citation type="submission" date="2024-04" db="EMBL/GenBank/DDBJ databases">
        <authorList>
            <consortium name="Genoscope - CEA"/>
            <person name="William W."/>
        </authorList>
    </citation>
    <scope>NUCLEOTIDE SEQUENCE [LARGE SCALE GENOMIC DNA]</scope>
</reference>
<dbReference type="EMBL" id="CAXITT010000006">
    <property type="protein sequence ID" value="CAL1526507.1"/>
    <property type="molecule type" value="Genomic_DNA"/>
</dbReference>
<keyword evidence="8" id="KW-0175">Coiled coil</keyword>
<accession>A0AAV2H139</accession>
<dbReference type="InterPro" id="IPR000253">
    <property type="entry name" value="FHA_dom"/>
</dbReference>
<keyword evidence="6" id="KW-0505">Motor protein</keyword>
<dbReference type="InterPro" id="IPR032405">
    <property type="entry name" value="Kinesin_assoc"/>
</dbReference>
<evidence type="ECO:0000256" key="5">
    <source>
        <dbReference type="ARBA" id="ARBA00022840"/>
    </source>
</evidence>
<dbReference type="SMART" id="SM00240">
    <property type="entry name" value="FHA"/>
    <property type="match status" value="1"/>
</dbReference>
<evidence type="ECO:0000256" key="3">
    <source>
        <dbReference type="ARBA" id="ARBA00022701"/>
    </source>
</evidence>
<dbReference type="Gene3D" id="2.60.200.20">
    <property type="match status" value="1"/>
</dbReference>
<dbReference type="PROSITE" id="PS50006">
    <property type="entry name" value="FHA_DOMAIN"/>
    <property type="match status" value="1"/>
</dbReference>
<dbReference type="PANTHER" id="PTHR47117">
    <property type="entry name" value="STAR-RELATED LIPID TRANSFER PROTEIN 9"/>
    <property type="match status" value="1"/>
</dbReference>
<evidence type="ECO:0000256" key="6">
    <source>
        <dbReference type="ARBA" id="ARBA00023175"/>
    </source>
</evidence>
<keyword evidence="7" id="KW-0206">Cytoskeleton</keyword>
<dbReference type="Proteomes" id="UP001497497">
    <property type="component" value="Unassembled WGS sequence"/>
</dbReference>
<keyword evidence="11" id="KW-1185">Reference proteome</keyword>
<dbReference type="InterPro" id="IPR008984">
    <property type="entry name" value="SMAD_FHA_dom_sf"/>
</dbReference>
<dbReference type="Pfam" id="PF16183">
    <property type="entry name" value="Kinesin_assoc"/>
    <property type="match status" value="1"/>
</dbReference>
<feature type="coiled-coil region" evidence="8">
    <location>
        <begin position="14"/>
        <end position="75"/>
    </location>
</feature>
<organism evidence="10 11">
    <name type="scientific">Lymnaea stagnalis</name>
    <name type="common">Great pond snail</name>
    <name type="synonym">Helix stagnalis</name>
    <dbReference type="NCBI Taxonomy" id="6523"/>
    <lineage>
        <taxon>Eukaryota</taxon>
        <taxon>Metazoa</taxon>
        <taxon>Spiralia</taxon>
        <taxon>Lophotrochozoa</taxon>
        <taxon>Mollusca</taxon>
        <taxon>Gastropoda</taxon>
        <taxon>Heterobranchia</taxon>
        <taxon>Euthyneura</taxon>
        <taxon>Panpulmonata</taxon>
        <taxon>Hygrophila</taxon>
        <taxon>Lymnaeoidea</taxon>
        <taxon>Lymnaeidae</taxon>
        <taxon>Lymnaea</taxon>
    </lineage>
</organism>
<evidence type="ECO:0000256" key="8">
    <source>
        <dbReference type="SAM" id="Coils"/>
    </source>
</evidence>
<feature type="non-terminal residue" evidence="10">
    <location>
        <position position="1"/>
    </location>
</feature>
<dbReference type="GO" id="GO:0005874">
    <property type="term" value="C:microtubule"/>
    <property type="evidence" value="ECO:0007669"/>
    <property type="project" value="UniProtKB-KW"/>
</dbReference>
<feature type="domain" description="FHA" evidence="9">
    <location>
        <begin position="114"/>
        <end position="165"/>
    </location>
</feature>